<keyword evidence="4" id="KW-0158">Chromosome</keyword>
<dbReference type="Pfam" id="PF01774">
    <property type="entry name" value="UreD"/>
    <property type="match status" value="1"/>
</dbReference>
<comment type="similarity">
    <text evidence="3">Belongs to the NDC80/HEC1 family.</text>
</comment>
<keyword evidence="12" id="KW-0137">Centromere</keyword>
<feature type="compositionally biased region" description="Basic and acidic residues" evidence="15">
    <location>
        <begin position="421"/>
        <end position="433"/>
    </location>
</feature>
<dbReference type="SUPFAM" id="SSF53474">
    <property type="entry name" value="alpha/beta-Hydrolases"/>
    <property type="match status" value="1"/>
</dbReference>
<dbReference type="GO" id="GO:0051301">
    <property type="term" value="P:cell division"/>
    <property type="evidence" value="ECO:0007669"/>
    <property type="project" value="UniProtKB-KW"/>
</dbReference>
<dbReference type="InterPro" id="IPR002639">
    <property type="entry name" value="UreF"/>
</dbReference>
<feature type="coiled-coil region" evidence="14">
    <location>
        <begin position="1452"/>
        <end position="1583"/>
    </location>
</feature>
<dbReference type="GO" id="GO:0031262">
    <property type="term" value="C:Ndc80 complex"/>
    <property type="evidence" value="ECO:0007669"/>
    <property type="project" value="InterPro"/>
</dbReference>
<feature type="compositionally biased region" description="Acidic residues" evidence="15">
    <location>
        <begin position="379"/>
        <end position="402"/>
    </location>
</feature>
<dbReference type="InterPro" id="IPR055260">
    <property type="entry name" value="Ndc80_CH"/>
</dbReference>
<feature type="region of interest" description="Disordered" evidence="15">
    <location>
        <begin position="376"/>
        <end position="447"/>
    </location>
</feature>
<keyword evidence="9" id="KW-0143">Chaperone</keyword>
<dbReference type="Gene3D" id="1.10.418.30">
    <property type="entry name" value="Ncd80 complex, Ncd80 subunit"/>
    <property type="match status" value="1"/>
</dbReference>
<keyword evidence="11" id="KW-0131">Cell cycle</keyword>
<dbReference type="InterPro" id="IPR038277">
    <property type="entry name" value="UreF_sf"/>
</dbReference>
<feature type="domain" description="Kinetochore protein Ndc80 CH" evidence="16">
    <location>
        <begin position="1280"/>
        <end position="1399"/>
    </location>
</feature>
<sequence>MFQARLIAGAWDVQQGQAALEMLRGWLRDPRPPFVLKQFAAFFAVWQKEALEEQLRVPVDVDDIVGTHVSELLIVASGPLWEERCLRDQALEVILEHCKVLQPEPRREAFASVLLRLGRSAGTQAVAEVALSCRAEATPLAEVLKRGLAAFWARFPEEVFSAVAFLVRTALRIDDAEAFVDSAPGLREEADVEDLGFVVLCLLVFWLVARDSSTQDDTIDAASTGLTQLTGLPLEAMAEMEEKDEEEEKAKDEKPKDEEAPEEEEPDVSAFRPGDSVITIRRRMQKARKEQMEQAAMERRSRTPSPMGRHKLRSFASSGRPDLEDAAIEAFEAAAGRRVEVADSKQRPRKVERFHQDLIRKEVWRQKFDYIFKQMQEQEHEEEEEEREEEEEEEQEEQEAGVEIELQKDRKSRRPSILQQKGKEEAEDAEARRQKAVAGLSQSEMEQELQQLRRASAPGSPLAIARVAGKLMSLKTEPGLCSDGFGYHYHHPAADSSDEDLLSTPDSASASLPSDFVFLDPADNDAVEAPTASERSQPSVQGFEDPVLEAKRESFTEELVKHLCLRHLQHQLQQDFSSRQAAAQLREFKRRHETAKARSLQNYVAQHLEPERKQDMEHMVGAVRIMLEEDTPENDLSWMQSLANGPLPNQTILLQTMQRAMYDGLQPTVGNRSANMVAGLEDKRLQIQQWIIAYRVSAVEADRVEQATCEPRQEFEAPVSPEVVQRTFARLKPEDVHAMSLADRVQLAKLLRPLFKADASEGKVCAVKKCKKTKDVHNLRDPRLVKAAGDLGKMKRRNLPLEKGVYTHVLRLLSADMSPATPLCVKEIGSLETSSASAGNRFSADGVLIVVVPGHTYIPPSSLEDLCDQLQLLLPEDMVWVPSMSKIPDGVQAALKEDDLDFAALQLAQEVSAKLDAIEKEIGKSFSLSFWCLGTGGLIARAALAWLTSRHEKLLTFISLGTPHLGLFVPGLSWWYWWRVAVWRSCSSSPLWLEQVMHMEGRRARGSRLHRLCQSGNFLDCFKTLVFIGSGTDSLVPLSSSALHVSSCDVSKAPEAPPDLSQPIPSSRILLVFFPILWLARLRAWSSLLVVSIGILLALLLPSPPGNLGRRLRIVKLQLHDFLKTVRGEVEPELDRHFAQLLVSSVAEKLVKVEVWPDNSGWSWWLGQGFGSHLLSEHEWIKTLVQRYGPSLTTHRKKPQSFTCRVFGSEERVTRSRPVMASTPKQKFRPSLGEPSRVSRLRAQSPGASSVGSGEDIGTSPRRRALFPSGTGRTRALVSSRHSRDPRPVGDRAFTAQCAKNVVELLSARGYSKTFSHDKLLKDPSTKEFYDVFRFLIAQLDPQLEVEGKMEDEVPSIMRRLKYPVEVNRSKLQAISGPNTWPQLLAVLDWLTVLVRINDELIEPLAACQLGLSDVGDPDRDAGDHHVLRSLHENYLNFLSGKDDSGDEERLRMIYMQRLEALQSEIQRLENQQVEMQQRLQDFQGEHDRLLELQKMPAQLEVEADRLRSIIQAQEHKVQTIEDEMLCKEAEEREQQKEIETLQAKRAYLAEQVESQAYSRRDIERLHAERSHLRQLFKDLKAEGERADEEVWELGMQEKSRAEEIGRLVRQVNDTVECLTHALTEEEADIFDFRVRVDLSEPSDALASLAFDDQKTWAQAASSSHGERLQQAELALHELLEEQRGLQTSLAEKEGEARHMRARHEQLTRIYQEYREWSASQIDDAQKTTEATEDAVHEISIGSAAPSLRDAAEVDKLKLTLASVQTQGAHERAQLEEQIRRDEERLEEHRQLIMRELDSYAKASTALCEDVEAALLVDMAVEVDPNATLTLASTKIYRTNQDLPAIQRISVRIRKGGLLVLAPDPLVPFASSQYSQLMRFTLTPDTDASAGDGASAVIVDWLGAGRIASGERWAFDEYASRFEFVWEEGSYDTSEGTAGGKVKRPRLVEAVRLRRDDCHFLDHPLQSFDAFVTIFACGPQAQRVVCRTKAVALLLAARAGARVRSEEASRSGGGHPSGPSHISLPQTKGQALMGITTDENSGCTVIRLMAEHTEDVYRLLHVCLEPLASLLGAEPYADRVHGAGVFQIVQTKAGPASSAEPGHPKPALTHELNLQQQFALCHLTDATLPVGGFAHSGGIEAAVQLGLLSRQEGDIDGLKHFIKMLALSAFRLQGPFVRSAHRLGAEADGVPVDLNELGELGRLDEDLHAHLAGSLACRASLLQGAGLSRIGRRWCNLSGLPRNGHFASFFGLLCARLDLPQEVSVQAFLYCNVRDAVSAAVRLNLVGPLQAAELQRCILADLEHLQGDCVGDESPARYCEQFCMLPSQSKLLEKASPVVHAAGGA</sequence>
<keyword evidence="19" id="KW-1185">Reference proteome</keyword>
<evidence type="ECO:0000256" key="11">
    <source>
        <dbReference type="ARBA" id="ARBA00023306"/>
    </source>
</evidence>
<protein>
    <submittedName>
        <fullName evidence="18">Kinetochore protein NDC80-like</fullName>
    </submittedName>
</protein>
<dbReference type="InterPro" id="IPR005550">
    <property type="entry name" value="Kinetochore_Ndc80"/>
</dbReference>
<dbReference type="GO" id="GO:0051315">
    <property type="term" value="P:attachment of mitotic spindle microtubules to kinetochore"/>
    <property type="evidence" value="ECO:0007669"/>
    <property type="project" value="InterPro"/>
</dbReference>
<dbReference type="Gene3D" id="1.10.4190.10">
    <property type="entry name" value="Urease accessory protein UreF"/>
    <property type="match status" value="1"/>
</dbReference>
<dbReference type="InterPro" id="IPR038273">
    <property type="entry name" value="Ndc80_sf"/>
</dbReference>
<dbReference type="Pfam" id="PF01730">
    <property type="entry name" value="UreF"/>
    <property type="match status" value="1"/>
</dbReference>
<evidence type="ECO:0000259" key="17">
    <source>
        <dbReference type="Pfam" id="PF05057"/>
    </source>
</evidence>
<evidence type="ECO:0000313" key="19">
    <source>
        <dbReference type="Proteomes" id="UP000186817"/>
    </source>
</evidence>
<evidence type="ECO:0000256" key="14">
    <source>
        <dbReference type="SAM" id="Coils"/>
    </source>
</evidence>
<dbReference type="Pfam" id="PF05057">
    <property type="entry name" value="DUF676"/>
    <property type="match status" value="1"/>
</dbReference>
<keyword evidence="6" id="KW-0498">Mitosis</keyword>
<accession>A0A1Q9CIW4</accession>
<feature type="region of interest" description="Disordered" evidence="15">
    <location>
        <begin position="2005"/>
        <end position="2025"/>
    </location>
</feature>
<evidence type="ECO:0000256" key="4">
    <source>
        <dbReference type="ARBA" id="ARBA00022454"/>
    </source>
</evidence>
<name>A0A1Q9CIW4_SYMMI</name>
<keyword evidence="5" id="KW-0132">Cell division</keyword>
<evidence type="ECO:0000313" key="18">
    <source>
        <dbReference type="EMBL" id="OLP82845.1"/>
    </source>
</evidence>
<evidence type="ECO:0000256" key="10">
    <source>
        <dbReference type="ARBA" id="ARBA00023242"/>
    </source>
</evidence>
<comment type="caution">
    <text evidence="18">The sequence shown here is derived from an EMBL/GenBank/DDBJ whole genome shotgun (WGS) entry which is preliminary data.</text>
</comment>
<evidence type="ECO:0000256" key="6">
    <source>
        <dbReference type="ARBA" id="ARBA00022776"/>
    </source>
</evidence>
<dbReference type="GO" id="GO:0016151">
    <property type="term" value="F:nickel cation binding"/>
    <property type="evidence" value="ECO:0007669"/>
    <property type="project" value="InterPro"/>
</dbReference>
<comment type="subcellular location">
    <subcellularLocation>
        <location evidence="2">Chromosome</location>
        <location evidence="2">Centromere</location>
        <location evidence="2">Kinetochore</location>
    </subcellularLocation>
    <subcellularLocation>
        <location evidence="1">Nucleus</location>
    </subcellularLocation>
</comment>
<evidence type="ECO:0000256" key="2">
    <source>
        <dbReference type="ARBA" id="ARBA00004629"/>
    </source>
</evidence>
<dbReference type="PANTHER" id="PTHR10643:SF2">
    <property type="entry name" value="KINETOCHORE PROTEIN NDC80 HOMOLOG"/>
    <property type="match status" value="1"/>
</dbReference>
<evidence type="ECO:0000259" key="16">
    <source>
        <dbReference type="Pfam" id="PF03801"/>
    </source>
</evidence>
<evidence type="ECO:0000256" key="15">
    <source>
        <dbReference type="SAM" id="MobiDB-lite"/>
    </source>
</evidence>
<evidence type="ECO:0000256" key="12">
    <source>
        <dbReference type="ARBA" id="ARBA00023328"/>
    </source>
</evidence>
<evidence type="ECO:0000256" key="8">
    <source>
        <dbReference type="ARBA" id="ARBA00023054"/>
    </source>
</evidence>
<feature type="region of interest" description="Disordered" evidence="15">
    <location>
        <begin position="1213"/>
        <end position="1291"/>
    </location>
</feature>
<feature type="region of interest" description="Disordered" evidence="15">
    <location>
        <begin position="239"/>
        <end position="276"/>
    </location>
</feature>
<gene>
    <name evidence="18" type="primary">ndc80</name>
    <name evidence="18" type="ORF">AK812_SmicGene36461</name>
</gene>
<dbReference type="EMBL" id="LSRX01001161">
    <property type="protein sequence ID" value="OLP82845.1"/>
    <property type="molecule type" value="Genomic_DNA"/>
</dbReference>
<reference evidence="18 19" key="1">
    <citation type="submission" date="2016-02" db="EMBL/GenBank/DDBJ databases">
        <title>Genome analysis of coral dinoflagellate symbionts highlights evolutionary adaptations to a symbiotic lifestyle.</title>
        <authorList>
            <person name="Aranda M."/>
            <person name="Li Y."/>
            <person name="Liew Y.J."/>
            <person name="Baumgarten S."/>
            <person name="Simakov O."/>
            <person name="Wilson M."/>
            <person name="Piel J."/>
            <person name="Ashoor H."/>
            <person name="Bougouffa S."/>
            <person name="Bajic V.B."/>
            <person name="Ryu T."/>
            <person name="Ravasi T."/>
            <person name="Bayer T."/>
            <person name="Micklem G."/>
            <person name="Kim H."/>
            <person name="Bhak J."/>
            <person name="Lajeunesse T.C."/>
            <person name="Voolstra C.R."/>
        </authorList>
    </citation>
    <scope>NUCLEOTIDE SEQUENCE [LARGE SCALE GENOMIC DNA]</scope>
    <source>
        <strain evidence="18 19">CCMP2467</strain>
    </source>
</reference>
<feature type="domain" description="DUF676" evidence="17">
    <location>
        <begin position="894"/>
        <end position="1040"/>
    </location>
</feature>
<comment type="similarity">
    <text evidence="13">Belongs to the UreF family.</text>
</comment>
<feature type="coiled-coil region" evidence="14">
    <location>
        <begin position="1669"/>
        <end position="1710"/>
    </location>
</feature>
<evidence type="ECO:0000256" key="7">
    <source>
        <dbReference type="ARBA" id="ARBA00022838"/>
    </source>
</evidence>
<dbReference type="Proteomes" id="UP000186817">
    <property type="component" value="Unassembled WGS sequence"/>
</dbReference>
<dbReference type="PANTHER" id="PTHR10643">
    <property type="entry name" value="KINETOCHORE PROTEIN NDC80"/>
    <property type="match status" value="1"/>
</dbReference>
<keyword evidence="10" id="KW-0539">Nucleus</keyword>
<evidence type="ECO:0000256" key="1">
    <source>
        <dbReference type="ARBA" id="ARBA00004123"/>
    </source>
</evidence>
<evidence type="ECO:0000256" key="3">
    <source>
        <dbReference type="ARBA" id="ARBA00007050"/>
    </source>
</evidence>
<dbReference type="OrthoDB" id="428860at2759"/>
<keyword evidence="7" id="KW-0995">Kinetochore</keyword>
<proteinExistence type="inferred from homology"/>
<organism evidence="18 19">
    <name type="scientific">Symbiodinium microadriaticum</name>
    <name type="common">Dinoflagellate</name>
    <name type="synonym">Zooxanthella microadriatica</name>
    <dbReference type="NCBI Taxonomy" id="2951"/>
    <lineage>
        <taxon>Eukaryota</taxon>
        <taxon>Sar</taxon>
        <taxon>Alveolata</taxon>
        <taxon>Dinophyceae</taxon>
        <taxon>Suessiales</taxon>
        <taxon>Symbiodiniaceae</taxon>
        <taxon>Symbiodinium</taxon>
    </lineage>
</organism>
<feature type="compositionally biased region" description="Basic and acidic residues" evidence="15">
    <location>
        <begin position="248"/>
        <end position="258"/>
    </location>
</feature>
<evidence type="ECO:0000256" key="13">
    <source>
        <dbReference type="ARBA" id="ARBA00046339"/>
    </source>
</evidence>
<evidence type="ECO:0000256" key="5">
    <source>
        <dbReference type="ARBA" id="ARBA00022618"/>
    </source>
</evidence>
<feature type="region of interest" description="Disordered" evidence="15">
    <location>
        <begin position="293"/>
        <end position="320"/>
    </location>
</feature>
<dbReference type="InterPro" id="IPR029058">
    <property type="entry name" value="AB_hydrolase_fold"/>
</dbReference>
<dbReference type="GO" id="GO:0005634">
    <property type="term" value="C:nucleus"/>
    <property type="evidence" value="ECO:0007669"/>
    <property type="project" value="UniProtKB-SubCell"/>
</dbReference>
<keyword evidence="8 14" id="KW-0175">Coiled coil</keyword>
<dbReference type="InterPro" id="IPR002669">
    <property type="entry name" value="UreD"/>
</dbReference>
<dbReference type="Pfam" id="PF03801">
    <property type="entry name" value="Ndc80_HEC"/>
    <property type="match status" value="1"/>
</dbReference>
<dbReference type="InterPro" id="IPR007751">
    <property type="entry name" value="DUF676_lipase-like"/>
</dbReference>
<evidence type="ECO:0000256" key="9">
    <source>
        <dbReference type="ARBA" id="ARBA00023186"/>
    </source>
</evidence>